<evidence type="ECO:0000256" key="3">
    <source>
        <dbReference type="ARBA" id="ARBA00023002"/>
    </source>
</evidence>
<organism evidence="7 8">
    <name type="scientific">Lodderomyces beijingensis</name>
    <dbReference type="NCBI Taxonomy" id="1775926"/>
    <lineage>
        <taxon>Eukaryota</taxon>
        <taxon>Fungi</taxon>
        <taxon>Dikarya</taxon>
        <taxon>Ascomycota</taxon>
        <taxon>Saccharomycotina</taxon>
        <taxon>Pichiomycetes</taxon>
        <taxon>Debaryomycetaceae</taxon>
        <taxon>Candida/Lodderomyces clade</taxon>
        <taxon>Lodderomyces</taxon>
    </lineage>
</organism>
<dbReference type="PIRSF" id="PIRSF000337">
    <property type="entry name" value="NTA_MOA"/>
    <property type="match status" value="1"/>
</dbReference>
<dbReference type="NCBIfam" id="TIGR03860">
    <property type="entry name" value="FMN_nitrolo"/>
    <property type="match status" value="1"/>
</dbReference>
<dbReference type="RefSeq" id="XP_066832510.1">
    <property type="nucleotide sequence ID" value="XM_066975919.1"/>
</dbReference>
<gene>
    <name evidence="7" type="ORF">LODBEIA_P55720</name>
</gene>
<comment type="similarity">
    <text evidence="5">Belongs to the NtaA/SnaA/DszA monooxygenase family.</text>
</comment>
<dbReference type="InterPro" id="IPR016215">
    <property type="entry name" value="NTA_MOA"/>
</dbReference>
<evidence type="ECO:0000256" key="1">
    <source>
        <dbReference type="ARBA" id="ARBA00022630"/>
    </source>
</evidence>
<evidence type="ECO:0000256" key="5">
    <source>
        <dbReference type="ARBA" id="ARBA00033748"/>
    </source>
</evidence>
<dbReference type="PANTHER" id="PTHR30011:SF16">
    <property type="entry name" value="C2H2 FINGER DOMAIN TRANSCRIPTION FACTOR (EUROFUNG)-RELATED"/>
    <property type="match status" value="1"/>
</dbReference>
<dbReference type="Proteomes" id="UP001497383">
    <property type="component" value="Chromosome 7"/>
</dbReference>
<keyword evidence="4" id="KW-0503">Monooxygenase</keyword>
<dbReference type="SUPFAM" id="SSF51679">
    <property type="entry name" value="Bacterial luciferase-like"/>
    <property type="match status" value="1"/>
</dbReference>
<dbReference type="Pfam" id="PF00296">
    <property type="entry name" value="Bac_luciferase"/>
    <property type="match status" value="1"/>
</dbReference>
<accession>A0ABP0ZT91</accession>
<evidence type="ECO:0000259" key="6">
    <source>
        <dbReference type="Pfam" id="PF00296"/>
    </source>
</evidence>
<evidence type="ECO:0000313" key="8">
    <source>
        <dbReference type="Proteomes" id="UP001497383"/>
    </source>
</evidence>
<sequence>MAPSASTSGNGVKPAKKQLKLFAFEMGCSGLQAPGLWKHPKDRSRNYNTIEYWTSLAKLLERGKFNGLFIADVMGPYDVYNGPANFEAAAISGAQFPTLEPSTVVSASAAVTKNLAFGLTFATIAEQPYHLARRLGSLDALTQGRVGWNVVSSYLDSAARNLLNGEGLPPHAERYERAEEYINVIYKLFLSSWSDDAVELKDGVFTNPEKVRRIDHEGKYFKVPGPAVVEPNLNQRLPVIIQAGTSSAGKNFAAQHAEVVFITTFSPEALGKQIKDIKRIAAEKYARPEGSIKFLQLITPIIGATEEEAEAKYKEYQSFGDIEGAQALFSGWTGIDISQYQYGEDITAVGTNAVKSFLELWNKKAPGEPEHVKKTREHVARQITVGGLGPVFFGTAQTVADEIERWVDISGVDGFNITYAVQPQTFEDVVDFLIPELQKRNLFWDEYPEHADGSPLTFREQVFGDADGRSDLGFVAETHPAHKLRWRAGETKDEFERRLGKKRKLEGGEDEK</sequence>
<dbReference type="InterPro" id="IPR036661">
    <property type="entry name" value="Luciferase-like_sf"/>
</dbReference>
<reference evidence="7 8" key="1">
    <citation type="submission" date="2024-03" db="EMBL/GenBank/DDBJ databases">
        <authorList>
            <person name="Brejova B."/>
        </authorList>
    </citation>
    <scope>NUCLEOTIDE SEQUENCE [LARGE SCALE GENOMIC DNA]</scope>
    <source>
        <strain evidence="7 8">CBS 14171</strain>
    </source>
</reference>
<keyword evidence="8" id="KW-1185">Reference proteome</keyword>
<keyword evidence="3" id="KW-0560">Oxidoreductase</keyword>
<proteinExistence type="inferred from homology"/>
<protein>
    <recommendedName>
        <fullName evidence="6">Luciferase-like domain-containing protein</fullName>
    </recommendedName>
</protein>
<dbReference type="PANTHER" id="PTHR30011">
    <property type="entry name" value="ALKANESULFONATE MONOOXYGENASE-RELATED"/>
    <property type="match status" value="1"/>
</dbReference>
<keyword evidence="2" id="KW-0288">FMN</keyword>
<dbReference type="EMBL" id="OZ022411">
    <property type="protein sequence ID" value="CAK9441704.1"/>
    <property type="molecule type" value="Genomic_DNA"/>
</dbReference>
<keyword evidence="1" id="KW-0285">Flavoprotein</keyword>
<evidence type="ECO:0000256" key="4">
    <source>
        <dbReference type="ARBA" id="ARBA00023033"/>
    </source>
</evidence>
<feature type="domain" description="Luciferase-like" evidence="6">
    <location>
        <begin position="43"/>
        <end position="409"/>
    </location>
</feature>
<evidence type="ECO:0000256" key="2">
    <source>
        <dbReference type="ARBA" id="ARBA00022643"/>
    </source>
</evidence>
<dbReference type="InterPro" id="IPR011251">
    <property type="entry name" value="Luciferase-like_dom"/>
</dbReference>
<dbReference type="GeneID" id="92210768"/>
<evidence type="ECO:0000313" key="7">
    <source>
        <dbReference type="EMBL" id="CAK9441704.1"/>
    </source>
</evidence>
<dbReference type="Gene3D" id="3.20.20.30">
    <property type="entry name" value="Luciferase-like domain"/>
    <property type="match status" value="1"/>
</dbReference>
<dbReference type="InterPro" id="IPR051260">
    <property type="entry name" value="Diverse_substr_monoxygenases"/>
</dbReference>
<name>A0ABP0ZT91_9ASCO</name>